<protein>
    <submittedName>
        <fullName evidence="2">Uncharacterized protein</fullName>
    </submittedName>
</protein>
<gene>
    <name evidence="2" type="ORF">LNKW23_44270</name>
</gene>
<comment type="caution">
    <text evidence="2">The sequence shown here is derived from an EMBL/GenBank/DDBJ whole genome shotgun (WGS) entry which is preliminary data.</text>
</comment>
<feature type="region of interest" description="Disordered" evidence="1">
    <location>
        <begin position="61"/>
        <end position="80"/>
    </location>
</feature>
<dbReference type="EMBL" id="BSYI01000054">
    <property type="protein sequence ID" value="GMG85211.1"/>
    <property type="molecule type" value="Genomic_DNA"/>
</dbReference>
<evidence type="ECO:0000256" key="1">
    <source>
        <dbReference type="SAM" id="MobiDB-lite"/>
    </source>
</evidence>
<name>A0ABQ6LT17_9RHOB</name>
<dbReference type="Proteomes" id="UP001239909">
    <property type="component" value="Unassembled WGS sequence"/>
</dbReference>
<evidence type="ECO:0000313" key="3">
    <source>
        <dbReference type="Proteomes" id="UP001239909"/>
    </source>
</evidence>
<reference evidence="2 3" key="1">
    <citation type="submission" date="2023-04" db="EMBL/GenBank/DDBJ databases">
        <title>Marinoamorphus aggregata gen. nov., sp. Nov., isolate from tissue of brittle star Ophioplocus japonicus.</title>
        <authorList>
            <person name="Kawano K."/>
            <person name="Sawayama S."/>
            <person name="Nakagawa S."/>
        </authorList>
    </citation>
    <scope>NUCLEOTIDE SEQUENCE [LARGE SCALE GENOMIC DNA]</scope>
    <source>
        <strain evidence="2 3">NKW23</strain>
    </source>
</reference>
<keyword evidence="3" id="KW-1185">Reference proteome</keyword>
<accession>A0ABQ6LT17</accession>
<feature type="compositionally biased region" description="Basic residues" evidence="1">
    <location>
        <begin position="68"/>
        <end position="80"/>
    </location>
</feature>
<organism evidence="2 3">
    <name type="scientific">Paralimibaculum aggregatum</name>
    <dbReference type="NCBI Taxonomy" id="3036245"/>
    <lineage>
        <taxon>Bacteria</taxon>
        <taxon>Pseudomonadati</taxon>
        <taxon>Pseudomonadota</taxon>
        <taxon>Alphaproteobacteria</taxon>
        <taxon>Rhodobacterales</taxon>
        <taxon>Paracoccaceae</taxon>
        <taxon>Paralimibaculum</taxon>
    </lineage>
</organism>
<proteinExistence type="predicted"/>
<evidence type="ECO:0000313" key="2">
    <source>
        <dbReference type="EMBL" id="GMG85211.1"/>
    </source>
</evidence>
<sequence>MHPVFRIEGEARPRATVNGTDAGELRFDLMALAAGEIGDLGGLFFDLADGNGAGRIFRRRGSCPAPRMTRRPAARSARAR</sequence>
<dbReference type="RefSeq" id="WP_285674488.1">
    <property type="nucleotide sequence ID" value="NZ_BSYI01000054.1"/>
</dbReference>